<evidence type="ECO:0000313" key="8">
    <source>
        <dbReference type="Proteomes" id="UP001233999"/>
    </source>
</evidence>
<dbReference type="InterPro" id="IPR013604">
    <property type="entry name" value="7TM_chemorcpt"/>
</dbReference>
<keyword evidence="8" id="KW-1185">Reference proteome</keyword>
<dbReference type="Pfam" id="PF08395">
    <property type="entry name" value="7tm_7"/>
    <property type="match status" value="1"/>
</dbReference>
<evidence type="ECO:0000256" key="2">
    <source>
        <dbReference type="ARBA" id="ARBA00022475"/>
    </source>
</evidence>
<comment type="caution">
    <text evidence="7">The sequence shown here is derived from an EMBL/GenBank/DDBJ whole genome shotgun (WGS) entry which is preliminary data.</text>
</comment>
<dbReference type="GO" id="GO:0050909">
    <property type="term" value="P:sensory perception of taste"/>
    <property type="evidence" value="ECO:0007669"/>
    <property type="project" value="InterPro"/>
</dbReference>
<evidence type="ECO:0008006" key="9">
    <source>
        <dbReference type="Google" id="ProtNLM"/>
    </source>
</evidence>
<reference evidence="7" key="2">
    <citation type="submission" date="2023-05" db="EMBL/GenBank/DDBJ databases">
        <authorList>
            <person name="Fouks B."/>
        </authorList>
    </citation>
    <scope>NUCLEOTIDE SEQUENCE</scope>
    <source>
        <strain evidence="7">Stay&amp;Tobe</strain>
        <tissue evidence="7">Testes</tissue>
    </source>
</reference>
<evidence type="ECO:0000256" key="3">
    <source>
        <dbReference type="ARBA" id="ARBA00022692"/>
    </source>
</evidence>
<evidence type="ECO:0000256" key="4">
    <source>
        <dbReference type="ARBA" id="ARBA00022989"/>
    </source>
</evidence>
<gene>
    <name evidence="7" type="ORF">L9F63_024990</name>
</gene>
<keyword evidence="4 6" id="KW-1133">Transmembrane helix</keyword>
<protein>
    <recommendedName>
        <fullName evidence="9">Gustatory receptor</fullName>
    </recommendedName>
</protein>
<feature type="non-terminal residue" evidence="7">
    <location>
        <position position="274"/>
    </location>
</feature>
<feature type="transmembrane region" description="Helical" evidence="6">
    <location>
        <begin position="177"/>
        <end position="196"/>
    </location>
</feature>
<comment type="subcellular location">
    <subcellularLocation>
        <location evidence="1">Cell membrane</location>
        <topology evidence="1">Multi-pass membrane protein</topology>
    </subcellularLocation>
</comment>
<evidence type="ECO:0000256" key="1">
    <source>
        <dbReference type="ARBA" id="ARBA00004651"/>
    </source>
</evidence>
<dbReference type="Proteomes" id="UP001233999">
    <property type="component" value="Unassembled WGS sequence"/>
</dbReference>
<evidence type="ECO:0000313" key="7">
    <source>
        <dbReference type="EMBL" id="KAJ9578148.1"/>
    </source>
</evidence>
<keyword evidence="2" id="KW-1003">Cell membrane</keyword>
<proteinExistence type="predicted"/>
<organism evidence="7 8">
    <name type="scientific">Diploptera punctata</name>
    <name type="common">Pacific beetle cockroach</name>
    <dbReference type="NCBI Taxonomy" id="6984"/>
    <lineage>
        <taxon>Eukaryota</taxon>
        <taxon>Metazoa</taxon>
        <taxon>Ecdysozoa</taxon>
        <taxon>Arthropoda</taxon>
        <taxon>Hexapoda</taxon>
        <taxon>Insecta</taxon>
        <taxon>Pterygota</taxon>
        <taxon>Neoptera</taxon>
        <taxon>Polyneoptera</taxon>
        <taxon>Dictyoptera</taxon>
        <taxon>Blattodea</taxon>
        <taxon>Blaberoidea</taxon>
        <taxon>Blaberidae</taxon>
        <taxon>Diplopterinae</taxon>
        <taxon>Diploptera</taxon>
    </lineage>
</organism>
<dbReference type="AlphaFoldDB" id="A0AAD7ZCR6"/>
<sequence length="274" mass="32201">MRKAIEDNISFYNKFKKTLLKLACLTPIPFKPETTLFSRNAVIGNIWTFSVMCLSTYAFIFTFFRPRSWIHYLYLQLSVHQTSDDVPTMSNNIMPTDLRITVLKNNLETSSSDIFPKVLIADCYMQDQVKEILNLRLRYLQVYNANCVDLMHISYYAYEFATQNFNTEYKYFYFHRIILIIFWITNIVLIIFSVMYSSEQAVQEIKRIRDLIQVKLMNYPLPLEISDQLRLFASHQLLYNNIELCAVGFSLNTSCLCKVLVTICSYVITLVQFG</sequence>
<name>A0AAD7ZCR6_DIPPU</name>
<evidence type="ECO:0000256" key="5">
    <source>
        <dbReference type="ARBA" id="ARBA00023136"/>
    </source>
</evidence>
<keyword evidence="3 6" id="KW-0812">Transmembrane</keyword>
<dbReference type="EMBL" id="JASPKZ010008945">
    <property type="protein sequence ID" value="KAJ9578148.1"/>
    <property type="molecule type" value="Genomic_DNA"/>
</dbReference>
<evidence type="ECO:0000256" key="6">
    <source>
        <dbReference type="SAM" id="Phobius"/>
    </source>
</evidence>
<dbReference type="GO" id="GO:0005886">
    <property type="term" value="C:plasma membrane"/>
    <property type="evidence" value="ECO:0007669"/>
    <property type="project" value="UniProtKB-SubCell"/>
</dbReference>
<reference evidence="7" key="1">
    <citation type="journal article" date="2023" name="IScience">
        <title>Live-bearing cockroach genome reveals convergent evolutionary mechanisms linked to viviparity in insects and beyond.</title>
        <authorList>
            <person name="Fouks B."/>
            <person name="Harrison M.C."/>
            <person name="Mikhailova A.A."/>
            <person name="Marchal E."/>
            <person name="English S."/>
            <person name="Carruthers M."/>
            <person name="Jennings E.C."/>
            <person name="Chiamaka E.L."/>
            <person name="Frigard R.A."/>
            <person name="Pippel M."/>
            <person name="Attardo G.M."/>
            <person name="Benoit J.B."/>
            <person name="Bornberg-Bauer E."/>
            <person name="Tobe S.S."/>
        </authorList>
    </citation>
    <scope>NUCLEOTIDE SEQUENCE</scope>
    <source>
        <strain evidence="7">Stay&amp;Tobe</strain>
    </source>
</reference>
<keyword evidence="5 6" id="KW-0472">Membrane</keyword>
<accession>A0AAD7ZCR6</accession>
<feature type="transmembrane region" description="Helical" evidence="6">
    <location>
        <begin position="46"/>
        <end position="64"/>
    </location>
</feature>